<dbReference type="Proteomes" id="UP001140560">
    <property type="component" value="Unassembled WGS sequence"/>
</dbReference>
<dbReference type="GO" id="GO:0000981">
    <property type="term" value="F:DNA-binding transcription factor activity, RNA polymerase II-specific"/>
    <property type="evidence" value="ECO:0007669"/>
    <property type="project" value="InterPro"/>
</dbReference>
<accession>A0A9W9CK73</accession>
<dbReference type="GO" id="GO:0003677">
    <property type="term" value="F:DNA binding"/>
    <property type="evidence" value="ECO:0007669"/>
    <property type="project" value="InterPro"/>
</dbReference>
<dbReference type="GO" id="GO:0008270">
    <property type="term" value="F:zinc ion binding"/>
    <property type="evidence" value="ECO:0007669"/>
    <property type="project" value="InterPro"/>
</dbReference>
<comment type="subcellular location">
    <subcellularLocation>
        <location evidence="1">Nucleus</location>
    </subcellularLocation>
</comment>
<proteinExistence type="predicted"/>
<sequence length="437" mass="49610">MLEIAPSMKDIGVACLSKAEAIALKNVGTPSVVKIQVLILIIKAHCRQARMTQAFVLFAIASRFAYALRLNHETPKLSFLEQETRRRLMWSLFMIDMTLAGGIRELSLCPAESIYIQLPCQDENFEFDKEQKTEPLEPILNQLASPDLGSLATYLRICWLRYRILQTTKEAVLSQGDAVDQLPEKVEQLAIELADLEERLPQDLRFSKRNLHLRAYSTRLCPYLLVHIWLRQCYCDLYRVVLTGLKEALREDQLQRLDPIIVFDYRSKCYESAKDLSHVLESTQILKDRFVAMDADERDFQKLLRRGKSADPSPSRDNSPTMSAPSQLFSRHNLVGQMHIEDDSADLTIREDVNHACPQPSSPIGPHAQISATLPEKDDDSTSTDLNMQRLTDFFDLGPFNGYQGDFGELFGIDPANLDLFGWSGNSIPDTTEATRL</sequence>
<evidence type="ECO:0000256" key="4">
    <source>
        <dbReference type="ARBA" id="ARBA00023163"/>
    </source>
</evidence>
<evidence type="ECO:0000256" key="3">
    <source>
        <dbReference type="ARBA" id="ARBA00023015"/>
    </source>
</evidence>
<dbReference type="AlphaFoldDB" id="A0A9W9CK73"/>
<evidence type="ECO:0000256" key="5">
    <source>
        <dbReference type="ARBA" id="ARBA00023242"/>
    </source>
</evidence>
<protein>
    <recommendedName>
        <fullName evidence="7">Xylanolytic transcriptional activator regulatory domain-containing protein</fullName>
    </recommendedName>
</protein>
<evidence type="ECO:0000256" key="6">
    <source>
        <dbReference type="SAM" id="MobiDB-lite"/>
    </source>
</evidence>
<dbReference type="SMART" id="SM00906">
    <property type="entry name" value="Fungal_trans"/>
    <property type="match status" value="1"/>
</dbReference>
<reference evidence="8" key="1">
    <citation type="submission" date="2022-10" db="EMBL/GenBank/DDBJ databases">
        <title>Tapping the CABI collections for fungal endophytes: first genome assemblies for Collariella, Neodidymelliopsis, Ascochyta clinopodiicola, Didymella pomorum, Didymosphaeria variabile, Neocosmospora piperis and Neocucurbitaria cava.</title>
        <authorList>
            <person name="Hill R."/>
        </authorList>
    </citation>
    <scope>NUCLEOTIDE SEQUENCE</scope>
    <source>
        <strain evidence="8">IMI 356814</strain>
    </source>
</reference>
<dbReference type="InterPro" id="IPR007219">
    <property type="entry name" value="XnlR_reg_dom"/>
</dbReference>
<dbReference type="Pfam" id="PF04082">
    <property type="entry name" value="Fungal_trans"/>
    <property type="match status" value="1"/>
</dbReference>
<gene>
    <name evidence="8" type="ORF">N0V83_008073</name>
</gene>
<dbReference type="OrthoDB" id="103349at2759"/>
<keyword evidence="4" id="KW-0804">Transcription</keyword>
<keyword evidence="9" id="KW-1185">Reference proteome</keyword>
<dbReference type="GO" id="GO:0005634">
    <property type="term" value="C:nucleus"/>
    <property type="evidence" value="ECO:0007669"/>
    <property type="project" value="UniProtKB-SubCell"/>
</dbReference>
<keyword evidence="5" id="KW-0539">Nucleus</keyword>
<evidence type="ECO:0000313" key="8">
    <source>
        <dbReference type="EMBL" id="KAJ4366437.1"/>
    </source>
</evidence>
<feature type="region of interest" description="Disordered" evidence="6">
    <location>
        <begin position="304"/>
        <end position="326"/>
    </location>
</feature>
<evidence type="ECO:0000256" key="1">
    <source>
        <dbReference type="ARBA" id="ARBA00004123"/>
    </source>
</evidence>
<comment type="caution">
    <text evidence="8">The sequence shown here is derived from an EMBL/GenBank/DDBJ whole genome shotgun (WGS) entry which is preliminary data.</text>
</comment>
<evidence type="ECO:0000313" key="9">
    <source>
        <dbReference type="Proteomes" id="UP001140560"/>
    </source>
</evidence>
<organism evidence="8 9">
    <name type="scientific">Neocucurbitaria cava</name>
    <dbReference type="NCBI Taxonomy" id="798079"/>
    <lineage>
        <taxon>Eukaryota</taxon>
        <taxon>Fungi</taxon>
        <taxon>Dikarya</taxon>
        <taxon>Ascomycota</taxon>
        <taxon>Pezizomycotina</taxon>
        <taxon>Dothideomycetes</taxon>
        <taxon>Pleosporomycetidae</taxon>
        <taxon>Pleosporales</taxon>
        <taxon>Pleosporineae</taxon>
        <taxon>Cucurbitariaceae</taxon>
        <taxon>Neocucurbitaria</taxon>
    </lineage>
</organism>
<feature type="domain" description="Xylanolytic transcriptional activator regulatory" evidence="7">
    <location>
        <begin position="54"/>
        <end position="125"/>
    </location>
</feature>
<evidence type="ECO:0000259" key="7">
    <source>
        <dbReference type="SMART" id="SM00906"/>
    </source>
</evidence>
<keyword evidence="2" id="KW-0479">Metal-binding</keyword>
<dbReference type="CDD" id="cd12148">
    <property type="entry name" value="fungal_TF_MHR"/>
    <property type="match status" value="1"/>
</dbReference>
<dbReference type="InterPro" id="IPR050815">
    <property type="entry name" value="TF_fung"/>
</dbReference>
<keyword evidence="3" id="KW-0805">Transcription regulation</keyword>
<feature type="compositionally biased region" description="Polar residues" evidence="6">
    <location>
        <begin position="315"/>
        <end position="326"/>
    </location>
</feature>
<name>A0A9W9CK73_9PLEO</name>
<evidence type="ECO:0000256" key="2">
    <source>
        <dbReference type="ARBA" id="ARBA00022723"/>
    </source>
</evidence>
<dbReference type="GO" id="GO:0006351">
    <property type="term" value="P:DNA-templated transcription"/>
    <property type="evidence" value="ECO:0007669"/>
    <property type="project" value="InterPro"/>
</dbReference>
<dbReference type="PANTHER" id="PTHR47338:SF7">
    <property type="entry name" value="ZN(II)2CYS6 TRANSCRIPTION FACTOR (EUROFUNG)"/>
    <property type="match status" value="1"/>
</dbReference>
<feature type="region of interest" description="Disordered" evidence="6">
    <location>
        <begin position="356"/>
        <end position="383"/>
    </location>
</feature>
<dbReference type="PANTHER" id="PTHR47338">
    <property type="entry name" value="ZN(II)2CYS6 TRANSCRIPTION FACTOR (EUROFUNG)-RELATED"/>
    <property type="match status" value="1"/>
</dbReference>
<dbReference type="EMBL" id="JAPEUY010000014">
    <property type="protein sequence ID" value="KAJ4366437.1"/>
    <property type="molecule type" value="Genomic_DNA"/>
</dbReference>